<evidence type="ECO:0000313" key="1">
    <source>
        <dbReference type="EMBL" id="KAA8581817.1"/>
    </source>
</evidence>
<dbReference type="Proteomes" id="UP000327493">
    <property type="component" value="Chromosome 20"/>
</dbReference>
<keyword evidence="2" id="KW-1185">Reference proteome</keyword>
<protein>
    <submittedName>
        <fullName evidence="1">Uncharacterized protein</fullName>
    </submittedName>
</protein>
<gene>
    <name evidence="1" type="ORF">FQN60_008557</name>
</gene>
<dbReference type="EMBL" id="VOFY01000020">
    <property type="protein sequence ID" value="KAA8581817.1"/>
    <property type="molecule type" value="Genomic_DNA"/>
</dbReference>
<dbReference type="AlphaFoldDB" id="A0A5J5CJH2"/>
<accession>A0A5J5CJH2</accession>
<proteinExistence type="predicted"/>
<reference evidence="1 2" key="1">
    <citation type="submission" date="2019-08" db="EMBL/GenBank/DDBJ databases">
        <title>A chromosome-level genome assembly, high-density linkage maps, and genome scans reveal the genomic architecture of hybrid incompatibilities underlying speciation via character displacement in darters (Percidae: Etheostominae).</title>
        <authorList>
            <person name="Moran R.L."/>
            <person name="Catchen J.M."/>
            <person name="Fuller R.C."/>
        </authorList>
    </citation>
    <scope>NUCLEOTIDE SEQUENCE [LARGE SCALE GENOMIC DNA]</scope>
    <source>
        <strain evidence="1">EspeVRDwgs_2016</strain>
        <tissue evidence="1">Muscle</tissue>
    </source>
</reference>
<organism evidence="1 2">
    <name type="scientific">Etheostoma spectabile</name>
    <name type="common">orangethroat darter</name>
    <dbReference type="NCBI Taxonomy" id="54343"/>
    <lineage>
        <taxon>Eukaryota</taxon>
        <taxon>Metazoa</taxon>
        <taxon>Chordata</taxon>
        <taxon>Craniata</taxon>
        <taxon>Vertebrata</taxon>
        <taxon>Euteleostomi</taxon>
        <taxon>Actinopterygii</taxon>
        <taxon>Neopterygii</taxon>
        <taxon>Teleostei</taxon>
        <taxon>Neoteleostei</taxon>
        <taxon>Acanthomorphata</taxon>
        <taxon>Eupercaria</taxon>
        <taxon>Perciformes</taxon>
        <taxon>Percoidei</taxon>
        <taxon>Percidae</taxon>
        <taxon>Etheostomatinae</taxon>
        <taxon>Etheostoma</taxon>
    </lineage>
</organism>
<sequence>MTPVTFTTPPFDSDIDEAWAQVSVGLLTVISEDAPPSKSSPS</sequence>
<comment type="caution">
    <text evidence="1">The sequence shown here is derived from an EMBL/GenBank/DDBJ whole genome shotgun (WGS) entry which is preliminary data.</text>
</comment>
<evidence type="ECO:0000313" key="2">
    <source>
        <dbReference type="Proteomes" id="UP000327493"/>
    </source>
</evidence>
<name>A0A5J5CJH2_9PERO</name>